<protein>
    <submittedName>
        <fullName evidence="1">Uncharacterized protein</fullName>
    </submittedName>
</protein>
<evidence type="ECO:0000313" key="1">
    <source>
        <dbReference type="EMBL" id="SMQ52881.1"/>
    </source>
</evidence>
<evidence type="ECO:0000313" key="2">
    <source>
        <dbReference type="Proteomes" id="UP000215127"/>
    </source>
</evidence>
<sequence length="141" mass="15597">MLACSTRGSCHCRYHAAVSLARRFEQYCTVTDLAVVRASCARYAMLGKPRNHRGHESSPQAIATVAICLQLGISHTRHPGSSKQDIPGSSRTLPCFTHASRAALQHHPPAAYTSSHHPLRLSIFDIRNPRKSLEHHIKKSL</sequence>
<proteinExistence type="predicted"/>
<accession>A0A1X7S0B6</accession>
<dbReference type="Proteomes" id="UP000215127">
    <property type="component" value="Chromosome 7"/>
</dbReference>
<name>A0A1X7S0B6_ZYMT9</name>
<dbReference type="AlphaFoldDB" id="A0A1X7S0B6"/>
<organism evidence="1 2">
    <name type="scientific">Zymoseptoria tritici (strain ST99CH_3D7)</name>
    <dbReference type="NCBI Taxonomy" id="1276538"/>
    <lineage>
        <taxon>Eukaryota</taxon>
        <taxon>Fungi</taxon>
        <taxon>Dikarya</taxon>
        <taxon>Ascomycota</taxon>
        <taxon>Pezizomycotina</taxon>
        <taxon>Dothideomycetes</taxon>
        <taxon>Dothideomycetidae</taxon>
        <taxon>Mycosphaerellales</taxon>
        <taxon>Mycosphaerellaceae</taxon>
        <taxon>Zymoseptoria</taxon>
    </lineage>
</organism>
<keyword evidence="2" id="KW-1185">Reference proteome</keyword>
<reference evidence="1 2" key="1">
    <citation type="submission" date="2016-06" db="EMBL/GenBank/DDBJ databases">
        <authorList>
            <person name="Kjaerup R.B."/>
            <person name="Dalgaard T.S."/>
            <person name="Juul-Madsen H.R."/>
        </authorList>
    </citation>
    <scope>NUCLEOTIDE SEQUENCE [LARGE SCALE GENOMIC DNA]</scope>
</reference>
<dbReference type="EMBL" id="LT853698">
    <property type="protein sequence ID" value="SMQ52881.1"/>
    <property type="molecule type" value="Genomic_DNA"/>
</dbReference>
<gene>
    <name evidence="1" type="ORF">ZT3D7_G8034</name>
</gene>